<evidence type="ECO:0000256" key="4">
    <source>
        <dbReference type="ARBA" id="ARBA00023163"/>
    </source>
</evidence>
<dbReference type="SMART" id="SM00421">
    <property type="entry name" value="HTH_LUXR"/>
    <property type="match status" value="1"/>
</dbReference>
<dbReference type="Pfam" id="PF00196">
    <property type="entry name" value="GerE"/>
    <property type="match status" value="1"/>
</dbReference>
<dbReference type="STRING" id="61652.AXX16_1241"/>
<evidence type="ECO:0000313" key="9">
    <source>
        <dbReference type="Proteomes" id="UP000307968"/>
    </source>
</evidence>
<dbReference type="SUPFAM" id="SSF46894">
    <property type="entry name" value="C-terminal effector domain of the bipartite response regulators"/>
    <property type="match status" value="1"/>
</dbReference>
<keyword evidence="3" id="KW-0010">Activator</keyword>
<dbReference type="Proteomes" id="UP000271603">
    <property type="component" value="Chromosome"/>
</dbReference>
<evidence type="ECO:0000313" key="7">
    <source>
        <dbReference type="EMBL" id="VTP67057.1"/>
    </source>
</evidence>
<keyword evidence="2" id="KW-0238">DNA-binding</keyword>
<dbReference type="InterPro" id="IPR036388">
    <property type="entry name" value="WH-like_DNA-bd_sf"/>
</dbReference>
<dbReference type="RefSeq" id="WP_054305810.1">
    <property type="nucleotide sequence ID" value="NZ_CAMIPJ010000008.1"/>
</dbReference>
<dbReference type="PROSITE" id="PS50043">
    <property type="entry name" value="HTH_LUXR_2"/>
    <property type="match status" value="1"/>
</dbReference>
<dbReference type="GO" id="GO:0006355">
    <property type="term" value="P:regulation of DNA-templated transcription"/>
    <property type="evidence" value="ECO:0007669"/>
    <property type="project" value="InterPro"/>
</dbReference>
<protein>
    <submittedName>
        <fullName evidence="6">ATP-dependent transcriptional regulator</fullName>
    </submittedName>
</protein>
<dbReference type="EMBL" id="LR590463">
    <property type="protein sequence ID" value="VTP67057.1"/>
    <property type="molecule type" value="Genomic_DNA"/>
</dbReference>
<dbReference type="InterPro" id="IPR016032">
    <property type="entry name" value="Sig_transdc_resp-reg_C-effctor"/>
</dbReference>
<accession>A0A3S4H5D5</accession>
<dbReference type="PRINTS" id="PR00038">
    <property type="entry name" value="HTHLUXR"/>
</dbReference>
<keyword evidence="4" id="KW-0804">Transcription</keyword>
<evidence type="ECO:0000259" key="5">
    <source>
        <dbReference type="PROSITE" id="PS50043"/>
    </source>
</evidence>
<name>A0A3S4H5D5_SERRU</name>
<dbReference type="GO" id="GO:0003677">
    <property type="term" value="F:DNA binding"/>
    <property type="evidence" value="ECO:0007669"/>
    <property type="project" value="UniProtKB-KW"/>
</dbReference>
<evidence type="ECO:0000313" key="6">
    <source>
        <dbReference type="EMBL" id="VEA70080.1"/>
    </source>
</evidence>
<keyword evidence="1" id="KW-0805">Transcription regulation</keyword>
<evidence type="ECO:0000313" key="8">
    <source>
        <dbReference type="Proteomes" id="UP000271603"/>
    </source>
</evidence>
<dbReference type="Proteomes" id="UP000307968">
    <property type="component" value="Chromosome"/>
</dbReference>
<dbReference type="Gene3D" id="1.10.10.10">
    <property type="entry name" value="Winged helix-like DNA-binding domain superfamily/Winged helix DNA-binding domain"/>
    <property type="match status" value="1"/>
</dbReference>
<sequence>MSGQRPSDLFSAKEWNIIFLLLQGFSEKEMAQCLNRTLRTIKFHKTNILQKTHCAHTRDFVLLARRHGWQYFIPPVFLQPGYFIRP</sequence>
<evidence type="ECO:0000256" key="3">
    <source>
        <dbReference type="ARBA" id="ARBA00023159"/>
    </source>
</evidence>
<feature type="domain" description="HTH luxR-type" evidence="5">
    <location>
        <begin position="3"/>
        <end position="68"/>
    </location>
</feature>
<evidence type="ECO:0000256" key="2">
    <source>
        <dbReference type="ARBA" id="ARBA00023125"/>
    </source>
</evidence>
<dbReference type="EMBL" id="LR134155">
    <property type="protein sequence ID" value="VEA70080.1"/>
    <property type="molecule type" value="Genomic_DNA"/>
</dbReference>
<evidence type="ECO:0000256" key="1">
    <source>
        <dbReference type="ARBA" id="ARBA00023015"/>
    </source>
</evidence>
<gene>
    <name evidence="7" type="ORF">NCTC12971_04915</name>
    <name evidence="6" type="ORF">NCTC9419_01572</name>
</gene>
<reference evidence="6 8" key="1">
    <citation type="submission" date="2018-12" db="EMBL/GenBank/DDBJ databases">
        <authorList>
            <consortium name="Pathogen Informatics"/>
        </authorList>
    </citation>
    <scope>NUCLEOTIDE SEQUENCE [LARGE SCALE GENOMIC DNA]</scope>
    <source>
        <strain evidence="7 9">NCTC12971</strain>
        <strain evidence="6 8">NCTC9419</strain>
    </source>
</reference>
<dbReference type="InterPro" id="IPR000792">
    <property type="entry name" value="Tscrpt_reg_LuxR_C"/>
</dbReference>
<proteinExistence type="predicted"/>
<dbReference type="AlphaFoldDB" id="A0A3S4H5D5"/>
<dbReference type="CDD" id="cd06170">
    <property type="entry name" value="LuxR_C_like"/>
    <property type="match status" value="1"/>
</dbReference>
<dbReference type="PANTHER" id="PTHR44688:SF16">
    <property type="entry name" value="DNA-BINDING TRANSCRIPTIONAL ACTIVATOR DEVR_DOSR"/>
    <property type="match status" value="1"/>
</dbReference>
<dbReference type="GeneID" id="61762760"/>
<dbReference type="PANTHER" id="PTHR44688">
    <property type="entry name" value="DNA-BINDING TRANSCRIPTIONAL ACTIVATOR DEVR_DOSR"/>
    <property type="match status" value="1"/>
</dbReference>
<organism evidence="6 8">
    <name type="scientific">Serratia rubidaea</name>
    <name type="common">Serratia marinorubra</name>
    <dbReference type="NCBI Taxonomy" id="61652"/>
    <lineage>
        <taxon>Bacteria</taxon>
        <taxon>Pseudomonadati</taxon>
        <taxon>Pseudomonadota</taxon>
        <taxon>Gammaproteobacteria</taxon>
        <taxon>Enterobacterales</taxon>
        <taxon>Yersiniaceae</taxon>
        <taxon>Serratia</taxon>
    </lineage>
</organism>